<dbReference type="Proteomes" id="UP001234202">
    <property type="component" value="Unassembled WGS sequence"/>
</dbReference>
<dbReference type="EMBL" id="JASBWV010000038">
    <property type="protein sequence ID" value="KAJ9116245.1"/>
    <property type="molecule type" value="Genomic_DNA"/>
</dbReference>
<proteinExistence type="predicted"/>
<name>A0ACC2WWT9_9TREE</name>
<reference evidence="1" key="1">
    <citation type="submission" date="2023-04" db="EMBL/GenBank/DDBJ databases">
        <title>Draft Genome sequencing of Naganishia species isolated from polar environments using Oxford Nanopore Technology.</title>
        <authorList>
            <person name="Leo P."/>
            <person name="Venkateswaran K."/>
        </authorList>
    </citation>
    <scope>NUCLEOTIDE SEQUENCE</scope>
    <source>
        <strain evidence="1">DBVPG 5303</strain>
    </source>
</reference>
<accession>A0ACC2WWT9</accession>
<comment type="caution">
    <text evidence="1">The sequence shown here is derived from an EMBL/GenBank/DDBJ whole genome shotgun (WGS) entry which is preliminary data.</text>
</comment>
<organism evidence="1 2">
    <name type="scientific">Naganishia onofrii</name>
    <dbReference type="NCBI Taxonomy" id="1851511"/>
    <lineage>
        <taxon>Eukaryota</taxon>
        <taxon>Fungi</taxon>
        <taxon>Dikarya</taxon>
        <taxon>Basidiomycota</taxon>
        <taxon>Agaricomycotina</taxon>
        <taxon>Tremellomycetes</taxon>
        <taxon>Filobasidiales</taxon>
        <taxon>Filobasidiaceae</taxon>
        <taxon>Naganishia</taxon>
    </lineage>
</organism>
<keyword evidence="2" id="KW-1185">Reference proteome</keyword>
<protein>
    <submittedName>
        <fullName evidence="1">Uncharacterized protein</fullName>
    </submittedName>
</protein>
<gene>
    <name evidence="1" type="ORF">QFC24_006760</name>
</gene>
<sequence>MFLENVVDETILIRNCGLKYFDGTPRSYEINQKKEARRNGKQREAMAKKKEHIEASIQKGKETAKKTGDENRLRMVKSRQKKLDDRWGIEQSAKGGRFKLNRDLAGYHLTSRAEIAQDDVERRVKMSLPQPSKLRASGDLIHFQDVAFRYPKTKNNVVESVSFTVGQTGRCSFIGANGEGKSTIAKLVLGELLPTSGAITRHPTMKIGYFSQMSVEELSALPEDGDAPATALTHFMTHFAKRGEAVEERDARSFLGGLGLPGKLSSHTPVKALSGGQKVRLAFALIMWDPPHLLLLDEITTHVDAPTIEALALSLRRYAGAIILVTHDRWFNRVVIEGVPPREAFDHEGSDGSASDSSSEDEQTVRKGETYRVGGGKVRLTPGGMTQYIGIVERRIAKREAAMKMG</sequence>
<evidence type="ECO:0000313" key="1">
    <source>
        <dbReference type="EMBL" id="KAJ9116245.1"/>
    </source>
</evidence>
<evidence type="ECO:0000313" key="2">
    <source>
        <dbReference type="Proteomes" id="UP001234202"/>
    </source>
</evidence>